<evidence type="ECO:0000313" key="4">
    <source>
        <dbReference type="EMBL" id="PKR86335.1"/>
    </source>
</evidence>
<dbReference type="Proteomes" id="UP000233440">
    <property type="component" value="Unassembled WGS sequence"/>
</dbReference>
<reference evidence="4 5" key="1">
    <citation type="submission" date="2017-11" db="EMBL/GenBank/DDBJ databases">
        <title>Bacillus camelliae sp. nov., isolated from pu'er tea.</title>
        <authorList>
            <person name="Niu L."/>
        </authorList>
    </citation>
    <scope>NUCLEOTIDE SEQUENCE [LARGE SCALE GENOMIC DNA]</scope>
    <source>
        <strain evidence="4 5">7578-1</strain>
    </source>
</reference>
<evidence type="ECO:0000256" key="2">
    <source>
        <dbReference type="ARBA" id="ARBA00022777"/>
    </source>
</evidence>
<organism evidence="4 5">
    <name type="scientific">Heyndrickxia camelliae</name>
    <dbReference type="NCBI Taxonomy" id="1707093"/>
    <lineage>
        <taxon>Bacteria</taxon>
        <taxon>Bacillati</taxon>
        <taxon>Bacillota</taxon>
        <taxon>Bacilli</taxon>
        <taxon>Bacillales</taxon>
        <taxon>Bacillaceae</taxon>
        <taxon>Heyndrickxia</taxon>
    </lineage>
</organism>
<dbReference type="GO" id="GO:0005829">
    <property type="term" value="C:cytosol"/>
    <property type="evidence" value="ECO:0007669"/>
    <property type="project" value="TreeGrafter"/>
</dbReference>
<dbReference type="PANTHER" id="PTHR46566">
    <property type="entry name" value="1-PHOSPHOFRUCTOKINASE-RELATED"/>
    <property type="match status" value="1"/>
</dbReference>
<sequence length="152" mass="16903">MKNGLQKAVSHSLFNGIELVMISLGEKGAFIKYQNDYFQARIPKVTVVNPVGSGDSVVAGLATAILQKKSVENVIKGAMTTGVLNTMEAQTGFIDIVVGGAWHHSWTFCDFVLLWWTVIKNRNAMLSLWKAQRRVRSLFPNGIRDLTLRPKK</sequence>
<comment type="caution">
    <text evidence="4">The sequence shown here is derived from an EMBL/GenBank/DDBJ whole genome shotgun (WGS) entry which is preliminary data.</text>
</comment>
<dbReference type="Gene3D" id="3.40.1190.20">
    <property type="match status" value="1"/>
</dbReference>
<accession>A0A2N3LP18</accession>
<feature type="domain" description="Carbohydrate kinase PfkB" evidence="3">
    <location>
        <begin position="5"/>
        <end position="91"/>
    </location>
</feature>
<gene>
    <name evidence="4" type="ORF">CWO92_04340</name>
</gene>
<dbReference type="EMBL" id="PIQO01000002">
    <property type="protein sequence ID" value="PKR86335.1"/>
    <property type="molecule type" value="Genomic_DNA"/>
</dbReference>
<keyword evidence="5" id="KW-1185">Reference proteome</keyword>
<keyword evidence="1" id="KW-0808">Transferase</keyword>
<dbReference type="PROSITE" id="PS00584">
    <property type="entry name" value="PFKB_KINASES_2"/>
    <property type="match status" value="1"/>
</dbReference>
<dbReference type="RefSeq" id="WP_101352973.1">
    <property type="nucleotide sequence ID" value="NZ_PIQO01000002.1"/>
</dbReference>
<dbReference type="GO" id="GO:0008443">
    <property type="term" value="F:phosphofructokinase activity"/>
    <property type="evidence" value="ECO:0007669"/>
    <property type="project" value="TreeGrafter"/>
</dbReference>
<dbReference type="OrthoDB" id="9801219at2"/>
<dbReference type="PANTHER" id="PTHR46566:SF5">
    <property type="entry name" value="1-PHOSPHOFRUCTOKINASE"/>
    <property type="match status" value="1"/>
</dbReference>
<evidence type="ECO:0000256" key="1">
    <source>
        <dbReference type="ARBA" id="ARBA00022679"/>
    </source>
</evidence>
<dbReference type="InterPro" id="IPR029056">
    <property type="entry name" value="Ribokinase-like"/>
</dbReference>
<dbReference type="Pfam" id="PF00294">
    <property type="entry name" value="PfkB"/>
    <property type="match status" value="1"/>
</dbReference>
<proteinExistence type="predicted"/>
<dbReference type="AlphaFoldDB" id="A0A2N3LP18"/>
<dbReference type="InterPro" id="IPR011611">
    <property type="entry name" value="PfkB_dom"/>
</dbReference>
<protein>
    <recommendedName>
        <fullName evidence="3">Carbohydrate kinase PfkB domain-containing protein</fullName>
    </recommendedName>
</protein>
<evidence type="ECO:0000313" key="5">
    <source>
        <dbReference type="Proteomes" id="UP000233440"/>
    </source>
</evidence>
<keyword evidence="2" id="KW-0418">Kinase</keyword>
<name>A0A2N3LP18_9BACI</name>
<dbReference type="InterPro" id="IPR002173">
    <property type="entry name" value="Carboh/pur_kinase_PfkB_CS"/>
</dbReference>
<dbReference type="SUPFAM" id="SSF53613">
    <property type="entry name" value="Ribokinase-like"/>
    <property type="match status" value="1"/>
</dbReference>
<evidence type="ECO:0000259" key="3">
    <source>
        <dbReference type="Pfam" id="PF00294"/>
    </source>
</evidence>